<evidence type="ECO:0000313" key="1">
    <source>
        <dbReference type="EMBL" id="KAG0557521.1"/>
    </source>
</evidence>
<organism evidence="1 2">
    <name type="scientific">Ceratodon purpureus</name>
    <name type="common">Fire moss</name>
    <name type="synonym">Dicranum purpureum</name>
    <dbReference type="NCBI Taxonomy" id="3225"/>
    <lineage>
        <taxon>Eukaryota</taxon>
        <taxon>Viridiplantae</taxon>
        <taxon>Streptophyta</taxon>
        <taxon>Embryophyta</taxon>
        <taxon>Bryophyta</taxon>
        <taxon>Bryophytina</taxon>
        <taxon>Bryopsida</taxon>
        <taxon>Dicranidae</taxon>
        <taxon>Pseudoditrichales</taxon>
        <taxon>Ditrichaceae</taxon>
        <taxon>Ceratodon</taxon>
    </lineage>
</organism>
<keyword evidence="2" id="KW-1185">Reference proteome</keyword>
<reference evidence="1 2" key="1">
    <citation type="submission" date="2020-06" db="EMBL/GenBank/DDBJ databases">
        <title>WGS assembly of Ceratodon purpureus strain R40.</title>
        <authorList>
            <person name="Carey S.B."/>
            <person name="Jenkins J."/>
            <person name="Shu S."/>
            <person name="Lovell J.T."/>
            <person name="Sreedasyam A."/>
            <person name="Maumus F."/>
            <person name="Tiley G.P."/>
            <person name="Fernandez-Pozo N."/>
            <person name="Barry K."/>
            <person name="Chen C."/>
            <person name="Wang M."/>
            <person name="Lipzen A."/>
            <person name="Daum C."/>
            <person name="Saski C.A."/>
            <person name="Payton A.C."/>
            <person name="Mcbreen J.C."/>
            <person name="Conrad R.E."/>
            <person name="Kollar L.M."/>
            <person name="Olsson S."/>
            <person name="Huttunen S."/>
            <person name="Landis J.B."/>
            <person name="Wickett N.J."/>
            <person name="Johnson M.G."/>
            <person name="Rensing S.A."/>
            <person name="Grimwood J."/>
            <person name="Schmutz J."/>
            <person name="Mcdaniel S.F."/>
        </authorList>
    </citation>
    <scope>NUCLEOTIDE SEQUENCE [LARGE SCALE GENOMIC DNA]</scope>
    <source>
        <strain evidence="1 2">R40</strain>
    </source>
</reference>
<protein>
    <submittedName>
        <fullName evidence="1">Uncharacterized protein</fullName>
    </submittedName>
</protein>
<dbReference type="OrthoDB" id="1866681at2759"/>
<dbReference type="Proteomes" id="UP000822688">
    <property type="component" value="Chromosome 11"/>
</dbReference>
<comment type="caution">
    <text evidence="1">The sequence shown here is derived from an EMBL/GenBank/DDBJ whole genome shotgun (WGS) entry which is preliminary data.</text>
</comment>
<dbReference type="EMBL" id="CM026432">
    <property type="protein sequence ID" value="KAG0557521.1"/>
    <property type="molecule type" value="Genomic_DNA"/>
</dbReference>
<evidence type="ECO:0000313" key="2">
    <source>
        <dbReference type="Proteomes" id="UP000822688"/>
    </source>
</evidence>
<name>A0A8T0GE43_CERPU</name>
<sequence>MAFGRRSTVVAAPAGTVRPRSRGWRNMGRRRRGAASTIASNKVFGGSKTTMTDMSAASGRRMSVVGAIIGEKFARFGADVKLGLYTISHPVHPLRRVAAKERNLNVKAAASERRRQKIARAVDVEMRKRAIVRERRAARLHTAM</sequence>
<proteinExistence type="predicted"/>
<dbReference type="AlphaFoldDB" id="A0A8T0GE43"/>
<gene>
    <name evidence="1" type="ORF">KC19_11G137200</name>
</gene>
<accession>A0A8T0GE43</accession>